<dbReference type="EMBL" id="KL367523">
    <property type="protein sequence ID" value="KFD66549.1"/>
    <property type="molecule type" value="Genomic_DNA"/>
</dbReference>
<sequence>MLANGTGVGTRQGTPRAAVDNCKGTNGKSIRFIEEYECLRLQARAARSQAVMKSQKTSLKLPALLTKAVLLSRVVLRRAQVKAKYLSKCRVKMNRLQIKKRAQRRVSRNNLRRKKLVPAGRKKKMKMKHPVRKAE</sequence>
<evidence type="ECO:0000313" key="2">
    <source>
        <dbReference type="EMBL" id="KFD57441.1"/>
    </source>
</evidence>
<evidence type="ECO:0000313" key="4">
    <source>
        <dbReference type="Proteomes" id="UP000030764"/>
    </source>
</evidence>
<dbReference type="EMBL" id="KL363188">
    <property type="protein sequence ID" value="KFD57441.1"/>
    <property type="molecule type" value="Genomic_DNA"/>
</dbReference>
<feature type="compositionally biased region" description="Gly residues" evidence="1">
    <location>
        <begin position="1"/>
        <end position="10"/>
    </location>
</feature>
<name>A0A085NAQ3_9BILA</name>
<keyword evidence="4" id="KW-1185">Reference proteome</keyword>
<evidence type="ECO:0000256" key="1">
    <source>
        <dbReference type="SAM" id="MobiDB-lite"/>
    </source>
</evidence>
<gene>
    <name evidence="2" type="ORF">M513_01544</name>
    <name evidence="3" type="ORF">M514_01544</name>
</gene>
<feature type="region of interest" description="Disordered" evidence="1">
    <location>
        <begin position="114"/>
        <end position="135"/>
    </location>
</feature>
<evidence type="ECO:0000313" key="3">
    <source>
        <dbReference type="EMBL" id="KFD66549.1"/>
    </source>
</evidence>
<feature type="region of interest" description="Disordered" evidence="1">
    <location>
        <begin position="1"/>
        <end position="21"/>
    </location>
</feature>
<protein>
    <submittedName>
        <fullName evidence="3">Uncharacterized protein</fullName>
    </submittedName>
</protein>
<dbReference type="Proteomes" id="UP000030758">
    <property type="component" value="Unassembled WGS sequence"/>
</dbReference>
<accession>A0A085NAQ3</accession>
<proteinExistence type="predicted"/>
<organism evidence="3">
    <name type="scientific">Trichuris suis</name>
    <name type="common">pig whipworm</name>
    <dbReference type="NCBI Taxonomy" id="68888"/>
    <lineage>
        <taxon>Eukaryota</taxon>
        <taxon>Metazoa</taxon>
        <taxon>Ecdysozoa</taxon>
        <taxon>Nematoda</taxon>
        <taxon>Enoplea</taxon>
        <taxon>Dorylaimia</taxon>
        <taxon>Trichinellida</taxon>
        <taxon>Trichuridae</taxon>
        <taxon>Trichuris</taxon>
    </lineage>
</organism>
<reference evidence="3 4" key="1">
    <citation type="journal article" date="2014" name="Nat. Genet.">
        <title>Genome and transcriptome of the porcine whipworm Trichuris suis.</title>
        <authorList>
            <person name="Jex A.R."/>
            <person name="Nejsum P."/>
            <person name="Schwarz E.M."/>
            <person name="Hu L."/>
            <person name="Young N.D."/>
            <person name="Hall R.S."/>
            <person name="Korhonen P.K."/>
            <person name="Liao S."/>
            <person name="Thamsborg S."/>
            <person name="Xia J."/>
            <person name="Xu P."/>
            <person name="Wang S."/>
            <person name="Scheerlinck J.P."/>
            <person name="Hofmann A."/>
            <person name="Sternberg P.W."/>
            <person name="Wang J."/>
            <person name="Gasser R.B."/>
        </authorList>
    </citation>
    <scope>NUCLEOTIDE SEQUENCE [LARGE SCALE GENOMIC DNA]</scope>
    <source>
        <strain evidence="3">DCEP-RM93F</strain>
        <strain evidence="2">DCEP-RM93M</strain>
    </source>
</reference>
<dbReference type="Proteomes" id="UP000030764">
    <property type="component" value="Unassembled WGS sequence"/>
</dbReference>
<dbReference type="AlphaFoldDB" id="A0A085NAQ3"/>